<dbReference type="EMBL" id="JBHTHZ010000013">
    <property type="protein sequence ID" value="MFD0794995.1"/>
    <property type="molecule type" value="Genomic_DNA"/>
</dbReference>
<evidence type="ECO:0000256" key="1">
    <source>
        <dbReference type="SAM" id="SignalP"/>
    </source>
</evidence>
<feature type="signal peptide" evidence="1">
    <location>
        <begin position="1"/>
        <end position="20"/>
    </location>
</feature>
<organism evidence="2 3">
    <name type="scientific">Mucilaginibacter litoreus</name>
    <dbReference type="NCBI Taxonomy" id="1048221"/>
    <lineage>
        <taxon>Bacteria</taxon>
        <taxon>Pseudomonadati</taxon>
        <taxon>Bacteroidota</taxon>
        <taxon>Sphingobacteriia</taxon>
        <taxon>Sphingobacteriales</taxon>
        <taxon>Sphingobacteriaceae</taxon>
        <taxon>Mucilaginibacter</taxon>
    </lineage>
</organism>
<sequence length="174" mass="19821">MKSNILLLLIVIFQTLSSCAQNKIVQGTTTVNNQKFKIMKSKFLLKDSKTISVFPEKNKYKGPLPSRKDGSDIPFRKSDIHVDIAKVNNIINDVLKAKRQRLHENQEKIAISFIFETTGILTDINYTLSDGTIITTNELEHIDSLLRQQIKASFTGSQYKNYIAVDYLVPLIKF</sequence>
<dbReference type="RefSeq" id="WP_377116945.1">
    <property type="nucleotide sequence ID" value="NZ_JBHTHZ010000013.1"/>
</dbReference>
<comment type="caution">
    <text evidence="2">The sequence shown here is derived from an EMBL/GenBank/DDBJ whole genome shotgun (WGS) entry which is preliminary data.</text>
</comment>
<keyword evidence="3" id="KW-1185">Reference proteome</keyword>
<reference evidence="3" key="1">
    <citation type="journal article" date="2019" name="Int. J. Syst. Evol. Microbiol.">
        <title>The Global Catalogue of Microorganisms (GCM) 10K type strain sequencing project: providing services to taxonomists for standard genome sequencing and annotation.</title>
        <authorList>
            <consortium name="The Broad Institute Genomics Platform"/>
            <consortium name="The Broad Institute Genome Sequencing Center for Infectious Disease"/>
            <person name="Wu L."/>
            <person name="Ma J."/>
        </authorList>
    </citation>
    <scope>NUCLEOTIDE SEQUENCE [LARGE SCALE GENOMIC DNA]</scope>
    <source>
        <strain evidence="3">CCUG 61484</strain>
    </source>
</reference>
<name>A0ABW3AVU3_9SPHI</name>
<feature type="chain" id="PRO_5047186864" evidence="1">
    <location>
        <begin position="21"/>
        <end position="174"/>
    </location>
</feature>
<dbReference type="PROSITE" id="PS51257">
    <property type="entry name" value="PROKAR_LIPOPROTEIN"/>
    <property type="match status" value="1"/>
</dbReference>
<evidence type="ECO:0000313" key="2">
    <source>
        <dbReference type="EMBL" id="MFD0794995.1"/>
    </source>
</evidence>
<dbReference type="Proteomes" id="UP001597010">
    <property type="component" value="Unassembled WGS sequence"/>
</dbReference>
<accession>A0ABW3AVU3</accession>
<protein>
    <submittedName>
        <fullName evidence="2">Uncharacterized protein</fullName>
    </submittedName>
</protein>
<evidence type="ECO:0000313" key="3">
    <source>
        <dbReference type="Proteomes" id="UP001597010"/>
    </source>
</evidence>
<proteinExistence type="predicted"/>
<keyword evidence="1" id="KW-0732">Signal</keyword>
<gene>
    <name evidence="2" type="ORF">ACFQZX_15340</name>
</gene>